<reference evidence="4 5" key="1">
    <citation type="submission" date="2022-01" db="EMBL/GenBank/DDBJ databases">
        <title>Flavihumibacter sp. nov., isolated from sediment of a river.</title>
        <authorList>
            <person name="Liu H."/>
        </authorList>
    </citation>
    <scope>NUCLEOTIDE SEQUENCE [LARGE SCALE GENOMIC DNA]</scope>
    <source>
        <strain evidence="4 5">RY-1</strain>
    </source>
</reference>
<organism evidence="4 5">
    <name type="scientific">Flavihumibacter fluminis</name>
    <dbReference type="NCBI Taxonomy" id="2909236"/>
    <lineage>
        <taxon>Bacteria</taxon>
        <taxon>Pseudomonadati</taxon>
        <taxon>Bacteroidota</taxon>
        <taxon>Chitinophagia</taxon>
        <taxon>Chitinophagales</taxon>
        <taxon>Chitinophagaceae</taxon>
        <taxon>Flavihumibacter</taxon>
    </lineage>
</organism>
<dbReference type="RefSeq" id="WP_234867478.1">
    <property type="nucleotide sequence ID" value="NZ_JAKEVY010000004.1"/>
</dbReference>
<gene>
    <name evidence="4" type="ORF">L0U88_17070</name>
</gene>
<keyword evidence="1" id="KW-0472">Membrane</keyword>
<keyword evidence="5" id="KW-1185">Reference proteome</keyword>
<dbReference type="Gene3D" id="3.55.50.30">
    <property type="match status" value="1"/>
</dbReference>
<name>A0ABS9BL07_9BACT</name>
<evidence type="ECO:0000256" key="1">
    <source>
        <dbReference type="SAM" id="Phobius"/>
    </source>
</evidence>
<protein>
    <submittedName>
        <fullName evidence="4">FecR domain-containing protein</fullName>
    </submittedName>
</protein>
<dbReference type="Gene3D" id="2.60.120.1440">
    <property type="match status" value="1"/>
</dbReference>
<dbReference type="EMBL" id="JAKEVY010000004">
    <property type="protein sequence ID" value="MCF1716356.1"/>
    <property type="molecule type" value="Genomic_DNA"/>
</dbReference>
<comment type="caution">
    <text evidence="4">The sequence shown here is derived from an EMBL/GenBank/DDBJ whole genome shotgun (WGS) entry which is preliminary data.</text>
</comment>
<proteinExistence type="predicted"/>
<dbReference type="InterPro" id="IPR006860">
    <property type="entry name" value="FecR"/>
</dbReference>
<feature type="domain" description="Protein FecR C-terminal" evidence="3">
    <location>
        <begin position="341"/>
        <end position="407"/>
    </location>
</feature>
<dbReference type="Pfam" id="PF04773">
    <property type="entry name" value="FecR"/>
    <property type="match status" value="1"/>
</dbReference>
<dbReference type="PANTHER" id="PTHR30273">
    <property type="entry name" value="PERIPLASMIC SIGNAL SENSOR AND SIGMA FACTOR ACTIVATOR FECR-RELATED"/>
    <property type="match status" value="1"/>
</dbReference>
<dbReference type="PANTHER" id="PTHR30273:SF2">
    <property type="entry name" value="PROTEIN FECR"/>
    <property type="match status" value="1"/>
</dbReference>
<feature type="transmembrane region" description="Helical" evidence="1">
    <location>
        <begin position="101"/>
        <end position="118"/>
    </location>
</feature>
<dbReference type="Proteomes" id="UP001200145">
    <property type="component" value="Unassembled WGS sequence"/>
</dbReference>
<keyword evidence="1" id="KW-0812">Transmembrane</keyword>
<sequence length="411" mass="45753">MNEQIFHLTDLVKRKIRGELTESEHHELDSLLNKSALAREAIEQLSNELILKEGLEKLNGYDLEKNRAYLKQILYDRILAASEHVPKEVVMPVKRLWWRRMTIAATVAGVLLLAHFLFNKESQYPASKPAGSNHMVQDVPAPDKNRAQIKLSDGSILYLDNAGNGSVAEQAGVEIIKMADGRIEYIVDDGASSEAVTALVYNTLENPNGSKVIDMQLADGSHVWLNAGSSLRYPVRFSGQQRKVLITGEAYFEVSKNEKAPFVVDVNGTSIQVLGTHFNVNAYQEEGVVRTTLLEGAVKVSRNGAELKLVPGEQAAEKNGVLTAVKEVNLEQVMAWKNGSFYFDDVDIETVLREVARWYDIEVVYAGKIPEGHYRGKPSRSLSLTQILKVIEYSGVKFKLEDKKLTILSNG</sequence>
<accession>A0ABS9BL07</accession>
<dbReference type="InterPro" id="IPR012373">
    <property type="entry name" value="Ferrdict_sens_TM"/>
</dbReference>
<evidence type="ECO:0000313" key="4">
    <source>
        <dbReference type="EMBL" id="MCF1716356.1"/>
    </source>
</evidence>
<keyword evidence="1" id="KW-1133">Transmembrane helix</keyword>
<evidence type="ECO:0000259" key="2">
    <source>
        <dbReference type="Pfam" id="PF04773"/>
    </source>
</evidence>
<dbReference type="InterPro" id="IPR032508">
    <property type="entry name" value="FecR_C"/>
</dbReference>
<evidence type="ECO:0000313" key="5">
    <source>
        <dbReference type="Proteomes" id="UP001200145"/>
    </source>
</evidence>
<dbReference type="Pfam" id="PF16344">
    <property type="entry name" value="FecR_C"/>
    <property type="match status" value="1"/>
</dbReference>
<feature type="domain" description="FecR protein" evidence="2">
    <location>
        <begin position="213"/>
        <end position="299"/>
    </location>
</feature>
<evidence type="ECO:0000259" key="3">
    <source>
        <dbReference type="Pfam" id="PF16344"/>
    </source>
</evidence>